<dbReference type="GO" id="GO:0005874">
    <property type="term" value="C:microtubule"/>
    <property type="evidence" value="ECO:0007669"/>
    <property type="project" value="UniProtKB-KW"/>
</dbReference>
<comment type="similarity">
    <text evidence="2">Belongs to the dynein intermediate chain family.</text>
</comment>
<dbReference type="Gene3D" id="2.130.10.10">
    <property type="entry name" value="YVTN repeat-like/Quinoprotein amine dehydrogenase"/>
    <property type="match status" value="2"/>
</dbReference>
<dbReference type="GO" id="GO:0036157">
    <property type="term" value="C:outer dynein arm"/>
    <property type="evidence" value="ECO:0007669"/>
    <property type="project" value="TreeGrafter"/>
</dbReference>
<name>A0A183ARE0_9TREM</name>
<evidence type="ECO:0000256" key="6">
    <source>
        <dbReference type="ARBA" id="ARBA00022737"/>
    </source>
</evidence>
<dbReference type="EMBL" id="UZAN01047559">
    <property type="protein sequence ID" value="VDP85529.1"/>
    <property type="molecule type" value="Genomic_DNA"/>
</dbReference>
<protein>
    <submittedName>
        <fullName evidence="14">WD_REPEATS_REGION domain-containing protein</fullName>
    </submittedName>
</protein>
<dbReference type="AlphaFoldDB" id="A0A183ARE0"/>
<dbReference type="Proteomes" id="UP000272942">
    <property type="component" value="Unassembled WGS sequence"/>
</dbReference>
<dbReference type="FunFam" id="2.130.10.10:FF:000251">
    <property type="entry name" value="Dynein axonemal intermediate chain 1"/>
    <property type="match status" value="1"/>
</dbReference>
<proteinExistence type="inferred from homology"/>
<evidence type="ECO:0000256" key="11">
    <source>
        <dbReference type="PROSITE-ProRule" id="PRU00221"/>
    </source>
</evidence>
<evidence type="ECO:0000256" key="7">
    <source>
        <dbReference type="ARBA" id="ARBA00023017"/>
    </source>
</evidence>
<dbReference type="InterPro" id="IPR001680">
    <property type="entry name" value="WD40_rpt"/>
</dbReference>
<gene>
    <name evidence="12" type="ORF">ECPE_LOCUS9525</name>
</gene>
<reference evidence="14" key="1">
    <citation type="submission" date="2016-06" db="UniProtKB">
        <authorList>
            <consortium name="WormBaseParasite"/>
        </authorList>
    </citation>
    <scope>IDENTIFICATION</scope>
</reference>
<evidence type="ECO:0000256" key="10">
    <source>
        <dbReference type="ARBA" id="ARBA00023273"/>
    </source>
</evidence>
<dbReference type="PROSITE" id="PS50294">
    <property type="entry name" value="WD_REPEATS_REGION"/>
    <property type="match status" value="1"/>
</dbReference>
<keyword evidence="13" id="KW-1185">Reference proteome</keyword>
<reference evidence="12 13" key="2">
    <citation type="submission" date="2018-11" db="EMBL/GenBank/DDBJ databases">
        <authorList>
            <consortium name="Pathogen Informatics"/>
        </authorList>
    </citation>
    <scope>NUCLEOTIDE SEQUENCE [LARGE SCALE GENOMIC DNA]</scope>
    <source>
        <strain evidence="12 13">Egypt</strain>
    </source>
</reference>
<dbReference type="GO" id="GO:0036158">
    <property type="term" value="P:outer dynein arm assembly"/>
    <property type="evidence" value="ECO:0007669"/>
    <property type="project" value="TreeGrafter"/>
</dbReference>
<dbReference type="OrthoDB" id="10261376at2759"/>
<dbReference type="InterPro" id="IPR015943">
    <property type="entry name" value="WD40/YVTN_repeat-like_dom_sf"/>
</dbReference>
<dbReference type="InterPro" id="IPR036322">
    <property type="entry name" value="WD40_repeat_dom_sf"/>
</dbReference>
<dbReference type="PROSITE" id="PS50082">
    <property type="entry name" value="WD_REPEATS_2"/>
    <property type="match status" value="1"/>
</dbReference>
<evidence type="ECO:0000313" key="14">
    <source>
        <dbReference type="WBParaSite" id="ECPE_0000955501-mRNA-1"/>
    </source>
</evidence>
<comment type="subcellular location">
    <subcellularLocation>
        <location evidence="1">Cytoplasm</location>
        <location evidence="1">Cytoskeleton</location>
        <location evidence="1">Cilium axoneme</location>
    </subcellularLocation>
</comment>
<keyword evidence="6" id="KW-0677">Repeat</keyword>
<evidence type="ECO:0000256" key="8">
    <source>
        <dbReference type="ARBA" id="ARBA00023175"/>
    </source>
</evidence>
<dbReference type="WBParaSite" id="ECPE_0000955501-mRNA-1">
    <property type="protein sequence ID" value="ECPE_0000955501-mRNA-1"/>
    <property type="gene ID" value="ECPE_0000955501"/>
</dbReference>
<evidence type="ECO:0000256" key="1">
    <source>
        <dbReference type="ARBA" id="ARBA00004430"/>
    </source>
</evidence>
<evidence type="ECO:0000256" key="5">
    <source>
        <dbReference type="ARBA" id="ARBA00022701"/>
    </source>
</evidence>
<dbReference type="GO" id="GO:0045503">
    <property type="term" value="F:dynein light chain binding"/>
    <property type="evidence" value="ECO:0007669"/>
    <property type="project" value="TreeGrafter"/>
</dbReference>
<evidence type="ECO:0000256" key="9">
    <source>
        <dbReference type="ARBA" id="ARBA00023212"/>
    </source>
</evidence>
<keyword evidence="3" id="KW-0963">Cytoplasm</keyword>
<dbReference type="SUPFAM" id="SSF50978">
    <property type="entry name" value="WD40 repeat-like"/>
    <property type="match status" value="1"/>
</dbReference>
<dbReference type="PANTHER" id="PTHR12442:SF11">
    <property type="entry name" value="DYNEIN AXONEMAL INTERMEDIATE CHAIN 1"/>
    <property type="match status" value="1"/>
</dbReference>
<keyword evidence="10" id="KW-0966">Cell projection</keyword>
<dbReference type="SMART" id="SM00320">
    <property type="entry name" value="WD40"/>
    <property type="match status" value="4"/>
</dbReference>
<dbReference type="GO" id="GO:0003002">
    <property type="term" value="P:regionalization"/>
    <property type="evidence" value="ECO:0007669"/>
    <property type="project" value="UniProtKB-ARBA"/>
</dbReference>
<dbReference type="Pfam" id="PF00400">
    <property type="entry name" value="WD40"/>
    <property type="match status" value="1"/>
</dbReference>
<accession>A0A183ARE0</accession>
<dbReference type="PANTHER" id="PTHR12442">
    <property type="entry name" value="DYNEIN INTERMEDIATE CHAIN"/>
    <property type="match status" value="1"/>
</dbReference>
<feature type="repeat" description="WD" evidence="11">
    <location>
        <begin position="340"/>
        <end position="373"/>
    </location>
</feature>
<organism evidence="14">
    <name type="scientific">Echinostoma caproni</name>
    <dbReference type="NCBI Taxonomy" id="27848"/>
    <lineage>
        <taxon>Eukaryota</taxon>
        <taxon>Metazoa</taxon>
        <taxon>Spiralia</taxon>
        <taxon>Lophotrochozoa</taxon>
        <taxon>Platyhelminthes</taxon>
        <taxon>Trematoda</taxon>
        <taxon>Digenea</taxon>
        <taxon>Plagiorchiida</taxon>
        <taxon>Echinostomata</taxon>
        <taxon>Echinostomatoidea</taxon>
        <taxon>Echinostomatidae</taxon>
        <taxon>Echinostoma</taxon>
    </lineage>
</organism>
<dbReference type="FunFam" id="2.130.10.10:FF:000349">
    <property type="entry name" value="Dynein axonemal intermediate chain 1"/>
    <property type="match status" value="1"/>
</dbReference>
<keyword evidence="8" id="KW-0505">Motor protein</keyword>
<evidence type="ECO:0000313" key="12">
    <source>
        <dbReference type="EMBL" id="VDP85529.1"/>
    </source>
</evidence>
<sequence>MAFQILYFHRVQLDDLSKFAQPIKIVERMINQNTHDEIAQDFKYYEDPSDEFRDQHGTLLPLWMFTFEKSKKLAVTALCWSPRYTDLFAVGHGSYDFLKQSTGLICFYTLKNPEYPEYIFETESGVLSLDLHPALPHMLCVGFYDGAVGVYNINQRKTGPLYLSTAKTGKHTDPVWEVRWQPNDLDANLNFFSVSADGRVTSWTLVKVSIQTGRVVLSDFFHILHTNHLLFVVYSNKYVLPDAREIIKLNFMTFYHMTLPQEGVGSMHECPNDMGQFDALVLRMVNSGSDGGEPTQLITLDCGTAFDFHSTLSHLFLVATEEGMVYKCSKAYSSQYLGSYEAHHMAVYRVAWNRFHPDIFITCSADWTVKIWDHNKPDPVFMFDLGSPVGDVAWAPYSSTVFAAVTADGRVHVYDLSINKYEPLCNQMVLSKKKAKLTHLAFNPKYSILIVGDDR</sequence>
<keyword evidence="7" id="KW-0243">Dynein</keyword>
<dbReference type="GO" id="GO:0003341">
    <property type="term" value="P:cilium movement"/>
    <property type="evidence" value="ECO:0007669"/>
    <property type="project" value="TreeGrafter"/>
</dbReference>
<evidence type="ECO:0000256" key="4">
    <source>
        <dbReference type="ARBA" id="ARBA00022574"/>
    </source>
</evidence>
<keyword evidence="4 11" id="KW-0853">WD repeat</keyword>
<dbReference type="InterPro" id="IPR050687">
    <property type="entry name" value="Dynein_IC"/>
</dbReference>
<keyword evidence="5" id="KW-0493">Microtubule</keyword>
<evidence type="ECO:0000313" key="13">
    <source>
        <dbReference type="Proteomes" id="UP000272942"/>
    </source>
</evidence>
<evidence type="ECO:0000256" key="2">
    <source>
        <dbReference type="ARBA" id="ARBA00011059"/>
    </source>
</evidence>
<evidence type="ECO:0000256" key="3">
    <source>
        <dbReference type="ARBA" id="ARBA00022490"/>
    </source>
</evidence>
<dbReference type="GO" id="GO:0045504">
    <property type="term" value="F:dynein heavy chain binding"/>
    <property type="evidence" value="ECO:0007669"/>
    <property type="project" value="TreeGrafter"/>
</dbReference>
<keyword evidence="9" id="KW-0206">Cytoskeleton</keyword>